<dbReference type="InterPro" id="IPR041588">
    <property type="entry name" value="Integrase_H2C2"/>
</dbReference>
<dbReference type="Pfam" id="PF17921">
    <property type="entry name" value="Integrase_H2C2"/>
    <property type="match status" value="1"/>
</dbReference>
<dbReference type="InterPro" id="IPR050951">
    <property type="entry name" value="Retrovirus_Pol_polyprotein"/>
</dbReference>
<dbReference type="Pfam" id="PF00665">
    <property type="entry name" value="rve"/>
    <property type="match status" value="1"/>
</dbReference>
<evidence type="ECO:0000256" key="1">
    <source>
        <dbReference type="ARBA" id="ARBA00012493"/>
    </source>
</evidence>
<dbReference type="InterPro" id="IPR012337">
    <property type="entry name" value="RNaseH-like_sf"/>
</dbReference>
<evidence type="ECO:0000259" key="3">
    <source>
        <dbReference type="PROSITE" id="PS50994"/>
    </source>
</evidence>
<dbReference type="PANTHER" id="PTHR37984">
    <property type="entry name" value="PROTEIN CBG26694"/>
    <property type="match status" value="1"/>
</dbReference>
<evidence type="ECO:0000256" key="2">
    <source>
        <dbReference type="SAM" id="MobiDB-lite"/>
    </source>
</evidence>
<dbReference type="PROSITE" id="PS50994">
    <property type="entry name" value="INTEGRASE"/>
    <property type="match status" value="1"/>
</dbReference>
<accession>A0AAV8ZX87</accession>
<feature type="compositionally biased region" description="Basic residues" evidence="2">
    <location>
        <begin position="340"/>
        <end position="351"/>
    </location>
</feature>
<dbReference type="GO" id="GO:0003964">
    <property type="term" value="F:RNA-directed DNA polymerase activity"/>
    <property type="evidence" value="ECO:0007669"/>
    <property type="project" value="UniProtKB-EC"/>
</dbReference>
<gene>
    <name evidence="4" type="ORF">NQ314_000741</name>
</gene>
<dbReference type="SUPFAM" id="SSF53098">
    <property type="entry name" value="Ribonuclease H-like"/>
    <property type="match status" value="1"/>
</dbReference>
<dbReference type="InterPro" id="IPR001584">
    <property type="entry name" value="Integrase_cat-core"/>
</dbReference>
<name>A0AAV8ZX87_9CUCU</name>
<dbReference type="Gene3D" id="1.10.340.70">
    <property type="match status" value="1"/>
</dbReference>
<dbReference type="GO" id="GO:0015074">
    <property type="term" value="P:DNA integration"/>
    <property type="evidence" value="ECO:0007669"/>
    <property type="project" value="InterPro"/>
</dbReference>
<protein>
    <recommendedName>
        <fullName evidence="1">RNA-directed DNA polymerase</fullName>
        <ecNumber evidence="1">2.7.7.49</ecNumber>
    </recommendedName>
</protein>
<comment type="caution">
    <text evidence="4">The sequence shown here is derived from an EMBL/GenBank/DDBJ whole genome shotgun (WGS) entry which is preliminary data.</text>
</comment>
<dbReference type="AlphaFoldDB" id="A0AAV8ZX87"/>
<evidence type="ECO:0000313" key="5">
    <source>
        <dbReference type="Proteomes" id="UP001162156"/>
    </source>
</evidence>
<feature type="region of interest" description="Disordered" evidence="2">
    <location>
        <begin position="230"/>
        <end position="252"/>
    </location>
</feature>
<evidence type="ECO:0000313" key="4">
    <source>
        <dbReference type="EMBL" id="KAJ8971360.1"/>
    </source>
</evidence>
<dbReference type="GO" id="GO:0003676">
    <property type="term" value="F:nucleic acid binding"/>
    <property type="evidence" value="ECO:0007669"/>
    <property type="project" value="InterPro"/>
</dbReference>
<keyword evidence="5" id="KW-1185">Reference proteome</keyword>
<feature type="domain" description="Integrase catalytic" evidence="3">
    <location>
        <begin position="68"/>
        <end position="224"/>
    </location>
</feature>
<dbReference type="FunFam" id="1.10.340.70:FF:000001">
    <property type="entry name" value="Retrovirus-related Pol polyprotein from transposon gypsy-like Protein"/>
    <property type="match status" value="1"/>
</dbReference>
<sequence>MRPRILDEYHESRLAGHPGRDETQRAIQRLYHWPGMNKDIKTYVRTCLVCASEKRGAPQGAAPQRPHVPEQPWKTISLDVLGPYPETKEKNRFVMVATDLFTKWVEAKPTQKSTIRSMIQFLEEEVFHRWGFPEQIITDNGPQFRSNVWRQYLTRQHLNHFTAPIYHQRANPVERRVQELKKVLRTKEPRERWDQHLSEALYNLRTRTNAATGTSPSELLLGHVLPRPGDWAVPPEAQPPTPPPREDRVRRARDRQVVYQRRLFPRPREPQLQFKRGDQVMARNHQPGHPLDKKWTGPHEITRKLGESTYELDRDGLLLPFHLDDLRPAPAARTPGPSPWRRRLGGRRRGNHPGAGVVQCSAAQ</sequence>
<dbReference type="InterPro" id="IPR036397">
    <property type="entry name" value="RNaseH_sf"/>
</dbReference>
<proteinExistence type="predicted"/>
<dbReference type="EC" id="2.7.7.49" evidence="1"/>
<feature type="region of interest" description="Disordered" evidence="2">
    <location>
        <begin position="1"/>
        <end position="21"/>
    </location>
</feature>
<dbReference type="Gene3D" id="3.30.420.10">
    <property type="entry name" value="Ribonuclease H-like superfamily/Ribonuclease H"/>
    <property type="match status" value="1"/>
</dbReference>
<dbReference type="EMBL" id="JANEYF010000225">
    <property type="protein sequence ID" value="KAJ8971360.1"/>
    <property type="molecule type" value="Genomic_DNA"/>
</dbReference>
<feature type="region of interest" description="Disordered" evidence="2">
    <location>
        <begin position="326"/>
        <end position="364"/>
    </location>
</feature>
<reference evidence="4" key="1">
    <citation type="journal article" date="2023" name="Insect Mol. Biol.">
        <title>Genome sequencing provides insights into the evolution of gene families encoding plant cell wall-degrading enzymes in longhorned beetles.</title>
        <authorList>
            <person name="Shin N.R."/>
            <person name="Okamura Y."/>
            <person name="Kirsch R."/>
            <person name="Pauchet Y."/>
        </authorList>
    </citation>
    <scope>NUCLEOTIDE SEQUENCE</scope>
    <source>
        <strain evidence="4">RBIC_L_NR</strain>
    </source>
</reference>
<dbReference type="Proteomes" id="UP001162156">
    <property type="component" value="Unassembled WGS sequence"/>
</dbReference>
<dbReference type="PANTHER" id="PTHR37984:SF5">
    <property type="entry name" value="PROTEIN NYNRIN-LIKE"/>
    <property type="match status" value="1"/>
</dbReference>
<organism evidence="4 5">
    <name type="scientific">Rhamnusium bicolor</name>
    <dbReference type="NCBI Taxonomy" id="1586634"/>
    <lineage>
        <taxon>Eukaryota</taxon>
        <taxon>Metazoa</taxon>
        <taxon>Ecdysozoa</taxon>
        <taxon>Arthropoda</taxon>
        <taxon>Hexapoda</taxon>
        <taxon>Insecta</taxon>
        <taxon>Pterygota</taxon>
        <taxon>Neoptera</taxon>
        <taxon>Endopterygota</taxon>
        <taxon>Coleoptera</taxon>
        <taxon>Polyphaga</taxon>
        <taxon>Cucujiformia</taxon>
        <taxon>Chrysomeloidea</taxon>
        <taxon>Cerambycidae</taxon>
        <taxon>Lepturinae</taxon>
        <taxon>Rhagiini</taxon>
        <taxon>Rhamnusium</taxon>
    </lineage>
</organism>